<dbReference type="Pfam" id="PF17759">
    <property type="entry name" value="tRNA_synthFbeta"/>
    <property type="match status" value="1"/>
</dbReference>
<evidence type="ECO:0000256" key="8">
    <source>
        <dbReference type="ARBA" id="ARBA00022741"/>
    </source>
</evidence>
<dbReference type="EMBL" id="CP029077">
    <property type="protein sequence ID" value="QED23394.1"/>
    <property type="molecule type" value="Genomic_DNA"/>
</dbReference>
<dbReference type="GO" id="GO:0004826">
    <property type="term" value="F:phenylalanine-tRNA ligase activity"/>
    <property type="evidence" value="ECO:0007669"/>
    <property type="project" value="UniProtKB-UniRule"/>
</dbReference>
<dbReference type="SUPFAM" id="SSF56037">
    <property type="entry name" value="PheT/TilS domain"/>
    <property type="match status" value="1"/>
</dbReference>
<comment type="catalytic activity">
    <reaction evidence="14 15">
        <text>tRNA(Phe) + L-phenylalanine + ATP = L-phenylalanyl-tRNA(Phe) + AMP + diphosphate + H(+)</text>
        <dbReference type="Rhea" id="RHEA:19413"/>
        <dbReference type="Rhea" id="RHEA-COMP:9668"/>
        <dbReference type="Rhea" id="RHEA-COMP:9699"/>
        <dbReference type="ChEBI" id="CHEBI:15378"/>
        <dbReference type="ChEBI" id="CHEBI:30616"/>
        <dbReference type="ChEBI" id="CHEBI:33019"/>
        <dbReference type="ChEBI" id="CHEBI:58095"/>
        <dbReference type="ChEBI" id="CHEBI:78442"/>
        <dbReference type="ChEBI" id="CHEBI:78531"/>
        <dbReference type="ChEBI" id="CHEBI:456215"/>
        <dbReference type="EC" id="6.1.1.20"/>
    </reaction>
</comment>
<dbReference type="Proteomes" id="UP000321934">
    <property type="component" value="Chromosome"/>
</dbReference>
<sequence>MRIPLSILKKFLDTNATLDEISEKLTSIGLEVEEIHKRSDLDDFIVAKIISFEKHPNADKLNVCKVDNGTEILQIVCGAPNVKADMKVVLAQIGTLIPRDNFAIKKAKIREVESCGMMCSASELLLGTDANGIIELSGDFKVGEKYAMQAGLCDPVIEISLTPNRGDCASVFGVARDLSAAKLGKLIEAKNALHDIKINDKMSNILSKDCAKFGLVKIDNINQKSPLWLTSCLESFGIKPRNFAVDLTNYIMMTYGQPMHAYDADKIKGAICVKNADKDEDFIDLKDEVRKIKKGDIIICDEEKIICIAGIIGSKSSCVDENTKNVILEAAFFDKEQIAKTGQRLMLQTDARFRFERGIDYKMTDFAIDFAINTIKNEQNDAKIIEKSIFGQDFEKIIKIDYEYSLFTKIIGINLHKTTQDEILLSLGYKIEKSDDKICKLAVPSFRGDILCAKNIVEDIARIHGFSHIVQQPISYHITSKKNTKHEKMLKIKRQAASFGYDELTTFTFQNDEIVENIRYSTEKVIKLHNPISSNNSCMRQSLLSGLFERLSAFLRYNINENVAIFEVGSVFLDTKTFENKTNLAFLSRGTFGEKDYSLTQEKSSWLIAKTHLEHIIKHGIEIAKDDIKLTPCEANFAHPYKSFYLSKNGRNIAVFGEFSPIFLAKYDICDTISFAEIFDLDYLFSLEKPNEKNNNECELQYLYRDFSFIVKNDVKIGNLISEIEKNPIINDVILTDIYKNEAWKDEMSISISIKIAQEKQLASAELDKISEKIIEAASTICNAKLRGVK</sequence>
<keyword evidence="9 15" id="KW-0067">ATP-binding</keyword>
<dbReference type="Gene3D" id="3.30.70.380">
    <property type="entry name" value="Ferrodoxin-fold anticodon-binding domain"/>
    <property type="match status" value="1"/>
</dbReference>
<evidence type="ECO:0000259" key="19">
    <source>
        <dbReference type="PROSITE" id="PS51483"/>
    </source>
</evidence>
<keyword evidence="5 16" id="KW-0820">tRNA-binding</keyword>
<dbReference type="SUPFAM" id="SSF55681">
    <property type="entry name" value="Class II aaRS and biotin synthetases"/>
    <property type="match status" value="1"/>
</dbReference>
<protein>
    <recommendedName>
        <fullName evidence="15">Phenylalanine--tRNA ligase beta subunit</fullName>
        <ecNumber evidence="15">6.1.1.20</ecNumber>
    </recommendedName>
    <alternativeName>
        <fullName evidence="15">Phenylalanyl-tRNA synthetase beta subunit</fullName>
        <shortName evidence="15">PheRS</shortName>
    </alternativeName>
</protein>
<dbReference type="CDD" id="cd02796">
    <property type="entry name" value="tRNA_bind_bactPheRS"/>
    <property type="match status" value="1"/>
</dbReference>
<dbReference type="PANTHER" id="PTHR10947">
    <property type="entry name" value="PHENYLALANYL-TRNA SYNTHETASE BETA CHAIN AND LEUCINE-RICH REPEAT-CONTAINING PROTEIN 47"/>
    <property type="match status" value="1"/>
</dbReference>
<dbReference type="SMART" id="SM00896">
    <property type="entry name" value="FDX-ACB"/>
    <property type="match status" value="1"/>
</dbReference>
<dbReference type="InterPro" id="IPR012340">
    <property type="entry name" value="NA-bd_OB-fold"/>
</dbReference>
<keyword evidence="13 15" id="KW-0030">Aminoacyl-tRNA synthetase</keyword>
<evidence type="ECO:0000256" key="11">
    <source>
        <dbReference type="ARBA" id="ARBA00022884"/>
    </source>
</evidence>
<dbReference type="FunFam" id="2.40.50.140:FF:000045">
    <property type="entry name" value="Phenylalanine--tRNA ligase beta subunit"/>
    <property type="match status" value="1"/>
</dbReference>
<keyword evidence="4 15" id="KW-0963">Cytoplasm</keyword>
<evidence type="ECO:0000256" key="4">
    <source>
        <dbReference type="ARBA" id="ARBA00022490"/>
    </source>
</evidence>
<dbReference type="InterPro" id="IPR045864">
    <property type="entry name" value="aa-tRNA-synth_II/BPL/LPL"/>
</dbReference>
<keyword evidence="8 15" id="KW-0547">Nucleotide-binding</keyword>
<evidence type="ECO:0000256" key="5">
    <source>
        <dbReference type="ARBA" id="ARBA00022555"/>
    </source>
</evidence>
<keyword evidence="12 15" id="KW-0648">Protein biosynthesis</keyword>
<dbReference type="Gene3D" id="3.50.40.10">
    <property type="entry name" value="Phenylalanyl-trna Synthetase, Chain B, domain 3"/>
    <property type="match status" value="1"/>
</dbReference>
<feature type="binding site" evidence="15">
    <location>
        <position position="458"/>
    </location>
    <ligand>
        <name>Mg(2+)</name>
        <dbReference type="ChEBI" id="CHEBI:18420"/>
        <note>shared with alpha subunit</note>
    </ligand>
</feature>
<dbReference type="Gene3D" id="2.40.50.140">
    <property type="entry name" value="Nucleic acid-binding proteins"/>
    <property type="match status" value="1"/>
</dbReference>
<dbReference type="NCBIfam" id="TIGR00472">
    <property type="entry name" value="pheT_bact"/>
    <property type="match status" value="1"/>
</dbReference>
<feature type="domain" description="FDX-ACB" evidence="18">
    <location>
        <begin position="698"/>
        <end position="787"/>
    </location>
</feature>
<dbReference type="GO" id="GO:0006432">
    <property type="term" value="P:phenylalanyl-tRNA aminoacylation"/>
    <property type="evidence" value="ECO:0007669"/>
    <property type="project" value="UniProtKB-UniRule"/>
</dbReference>
<dbReference type="SUPFAM" id="SSF50249">
    <property type="entry name" value="Nucleic acid-binding proteins"/>
    <property type="match status" value="1"/>
</dbReference>
<dbReference type="NCBIfam" id="NF045760">
    <property type="entry name" value="YtpR"/>
    <property type="match status" value="1"/>
</dbReference>
<dbReference type="RefSeq" id="WP_146820667.1">
    <property type="nucleotide sequence ID" value="NZ_CP029077.1"/>
</dbReference>
<evidence type="ECO:0000256" key="10">
    <source>
        <dbReference type="ARBA" id="ARBA00022842"/>
    </source>
</evidence>
<dbReference type="Pfam" id="PF03147">
    <property type="entry name" value="FDX-ACB"/>
    <property type="match status" value="1"/>
</dbReference>
<dbReference type="Gene3D" id="3.30.930.10">
    <property type="entry name" value="Bira Bifunctional Protein, Domain 2"/>
    <property type="match status" value="1"/>
</dbReference>
<comment type="subcellular location">
    <subcellularLocation>
        <location evidence="1 15">Cytoplasm</location>
    </subcellularLocation>
</comment>
<dbReference type="EC" id="6.1.1.20" evidence="15"/>
<reference evidence="20 21" key="1">
    <citation type="journal article" date="2019" name="ISME J.">
        <title>Deianiraea, an extracellular bacterium associated with the ciliate Paramecium, suggests an alternative scenario for the evolution of Rickettsiales.</title>
        <authorList>
            <person name="Castelli M."/>
            <person name="Sabaneyeva E."/>
            <person name="Lanzoni O."/>
            <person name="Lebedeva N."/>
            <person name="Floriano A.M."/>
            <person name="Gaiarsa S."/>
            <person name="Benken K."/>
            <person name="Modeo L."/>
            <person name="Bandi C."/>
            <person name="Potekhin A."/>
            <person name="Sassera D."/>
            <person name="Petroni G."/>
        </authorList>
    </citation>
    <scope>NUCLEOTIDE SEQUENCE [LARGE SCALE GENOMIC DNA]</scope>
    <source>
        <strain evidence="20">CyL4-1</strain>
    </source>
</reference>
<gene>
    <name evidence="15" type="primary">pheT</name>
    <name evidence="20" type="ORF">Deia_00600</name>
</gene>
<evidence type="ECO:0000256" key="6">
    <source>
        <dbReference type="ARBA" id="ARBA00022598"/>
    </source>
</evidence>
<organism evidence="20 21">
    <name type="scientific">Candidatus Deianiraea vastatrix</name>
    <dbReference type="NCBI Taxonomy" id="2163644"/>
    <lineage>
        <taxon>Bacteria</taxon>
        <taxon>Pseudomonadati</taxon>
        <taxon>Pseudomonadota</taxon>
        <taxon>Alphaproteobacteria</taxon>
        <taxon>Rickettsiales</taxon>
        <taxon>Candidatus Deianiraeaceae</taxon>
        <taxon>Candidatus Deianiraea</taxon>
    </lineage>
</organism>
<evidence type="ECO:0000256" key="2">
    <source>
        <dbReference type="ARBA" id="ARBA00008653"/>
    </source>
</evidence>
<feature type="domain" description="TRNA-binding" evidence="17">
    <location>
        <begin position="38"/>
        <end position="147"/>
    </location>
</feature>
<evidence type="ECO:0000256" key="12">
    <source>
        <dbReference type="ARBA" id="ARBA00022917"/>
    </source>
</evidence>
<evidence type="ECO:0000256" key="9">
    <source>
        <dbReference type="ARBA" id="ARBA00022840"/>
    </source>
</evidence>
<dbReference type="AlphaFoldDB" id="A0A5B8XGH0"/>
<dbReference type="SUPFAM" id="SSF46955">
    <property type="entry name" value="Putative DNA-binding domain"/>
    <property type="match status" value="1"/>
</dbReference>
<evidence type="ECO:0000256" key="3">
    <source>
        <dbReference type="ARBA" id="ARBA00011209"/>
    </source>
</evidence>
<evidence type="ECO:0000259" key="17">
    <source>
        <dbReference type="PROSITE" id="PS50886"/>
    </source>
</evidence>
<comment type="subunit">
    <text evidence="3 15">Tetramer of two alpha and two beta subunits.</text>
</comment>
<dbReference type="PANTHER" id="PTHR10947:SF0">
    <property type="entry name" value="PHENYLALANINE--TRNA LIGASE BETA SUBUNIT"/>
    <property type="match status" value="1"/>
</dbReference>
<feature type="binding site" evidence="15">
    <location>
        <position position="449"/>
    </location>
    <ligand>
        <name>Mg(2+)</name>
        <dbReference type="ChEBI" id="CHEBI:18420"/>
        <note>shared with alpha subunit</note>
    </ligand>
</feature>
<comment type="cofactor">
    <cofactor evidence="15">
        <name>Mg(2+)</name>
        <dbReference type="ChEBI" id="CHEBI:18420"/>
    </cofactor>
    <text evidence="15">Binds 2 magnesium ions per tetramer.</text>
</comment>
<dbReference type="HAMAP" id="MF_00283">
    <property type="entry name" value="Phe_tRNA_synth_beta1"/>
    <property type="match status" value="1"/>
</dbReference>
<dbReference type="InterPro" id="IPR036690">
    <property type="entry name" value="Fdx_antiC-bd_sf"/>
</dbReference>
<dbReference type="InterPro" id="IPR041616">
    <property type="entry name" value="PheRS_beta_core"/>
</dbReference>
<evidence type="ECO:0000256" key="1">
    <source>
        <dbReference type="ARBA" id="ARBA00004496"/>
    </source>
</evidence>
<dbReference type="Gene3D" id="3.30.56.10">
    <property type="match status" value="2"/>
</dbReference>
<feature type="domain" description="B5" evidence="19">
    <location>
        <begin position="395"/>
        <end position="471"/>
    </location>
</feature>
<keyword evidence="6 15" id="KW-0436">Ligase</keyword>
<evidence type="ECO:0000313" key="20">
    <source>
        <dbReference type="EMBL" id="QED23394.1"/>
    </source>
</evidence>
<dbReference type="SMART" id="SM00874">
    <property type="entry name" value="B5"/>
    <property type="match status" value="1"/>
</dbReference>
<comment type="similarity">
    <text evidence="2 15">Belongs to the phenylalanyl-tRNA synthetase beta subunit family. Type 1 subfamily.</text>
</comment>
<dbReference type="Pfam" id="PF03484">
    <property type="entry name" value="B5"/>
    <property type="match status" value="1"/>
</dbReference>
<keyword evidence="10 15" id="KW-0460">Magnesium</keyword>
<evidence type="ECO:0000256" key="7">
    <source>
        <dbReference type="ARBA" id="ARBA00022723"/>
    </source>
</evidence>
<dbReference type="InterPro" id="IPR009061">
    <property type="entry name" value="DNA-bd_dom_put_sf"/>
</dbReference>
<dbReference type="OrthoDB" id="9805455at2"/>
<evidence type="ECO:0000256" key="14">
    <source>
        <dbReference type="ARBA" id="ARBA00049255"/>
    </source>
</evidence>
<keyword evidence="7 15" id="KW-0479">Metal-binding</keyword>
<dbReference type="InterPro" id="IPR045060">
    <property type="entry name" value="Phe-tRNA-ligase_IIc_bsu"/>
</dbReference>
<keyword evidence="21" id="KW-1185">Reference proteome</keyword>
<dbReference type="PROSITE" id="PS51447">
    <property type="entry name" value="FDX_ACB"/>
    <property type="match status" value="1"/>
</dbReference>
<comment type="caution">
    <text evidence="15">Lacks conserved residue(s) required for the propagation of feature annotation.</text>
</comment>
<dbReference type="InterPro" id="IPR002547">
    <property type="entry name" value="tRNA-bd_dom"/>
</dbReference>
<dbReference type="InterPro" id="IPR004532">
    <property type="entry name" value="Phe-tRNA-ligase_IIc_bsu_bact"/>
</dbReference>
<dbReference type="SMART" id="SM00873">
    <property type="entry name" value="B3_4"/>
    <property type="match status" value="1"/>
</dbReference>
<dbReference type="InterPro" id="IPR005147">
    <property type="entry name" value="tRNA_synthase_B5-dom"/>
</dbReference>
<proteinExistence type="inferred from homology"/>
<evidence type="ECO:0000313" key="21">
    <source>
        <dbReference type="Proteomes" id="UP000321934"/>
    </source>
</evidence>
<accession>A0A5B8XGH0</accession>
<dbReference type="InterPro" id="IPR005146">
    <property type="entry name" value="B3/B4_tRNA-bd"/>
</dbReference>
<dbReference type="GO" id="GO:0009328">
    <property type="term" value="C:phenylalanine-tRNA ligase complex"/>
    <property type="evidence" value="ECO:0007669"/>
    <property type="project" value="TreeGrafter"/>
</dbReference>
<dbReference type="InterPro" id="IPR020825">
    <property type="entry name" value="Phe-tRNA_synthase-like_B3/B4"/>
</dbReference>
<evidence type="ECO:0000256" key="15">
    <source>
        <dbReference type="HAMAP-Rule" id="MF_00283"/>
    </source>
</evidence>
<dbReference type="GO" id="GO:0005524">
    <property type="term" value="F:ATP binding"/>
    <property type="evidence" value="ECO:0007669"/>
    <property type="project" value="UniProtKB-UniRule"/>
</dbReference>
<dbReference type="Pfam" id="PF01588">
    <property type="entry name" value="tRNA_bind"/>
    <property type="match status" value="1"/>
</dbReference>
<dbReference type="PROSITE" id="PS50886">
    <property type="entry name" value="TRBD"/>
    <property type="match status" value="1"/>
</dbReference>
<evidence type="ECO:0000256" key="13">
    <source>
        <dbReference type="ARBA" id="ARBA00023146"/>
    </source>
</evidence>
<name>A0A5B8XGH0_9RICK</name>
<dbReference type="Pfam" id="PF03483">
    <property type="entry name" value="B3_4"/>
    <property type="match status" value="1"/>
</dbReference>
<dbReference type="SUPFAM" id="SSF54991">
    <property type="entry name" value="Anticodon-binding domain of PheRS"/>
    <property type="match status" value="1"/>
</dbReference>
<dbReference type="GO" id="GO:0000287">
    <property type="term" value="F:magnesium ion binding"/>
    <property type="evidence" value="ECO:0007669"/>
    <property type="project" value="UniProtKB-UniRule"/>
</dbReference>
<keyword evidence="11 16" id="KW-0694">RNA-binding</keyword>
<dbReference type="PROSITE" id="PS51483">
    <property type="entry name" value="B5"/>
    <property type="match status" value="1"/>
</dbReference>
<feature type="binding site" evidence="15">
    <location>
        <position position="459"/>
    </location>
    <ligand>
        <name>Mg(2+)</name>
        <dbReference type="ChEBI" id="CHEBI:18420"/>
        <note>shared with alpha subunit</note>
    </ligand>
</feature>
<evidence type="ECO:0000259" key="18">
    <source>
        <dbReference type="PROSITE" id="PS51447"/>
    </source>
</evidence>
<dbReference type="InterPro" id="IPR033714">
    <property type="entry name" value="tRNA_bind_bactPheRS"/>
</dbReference>
<dbReference type="GO" id="GO:0000049">
    <property type="term" value="F:tRNA binding"/>
    <property type="evidence" value="ECO:0007669"/>
    <property type="project" value="UniProtKB-UniRule"/>
</dbReference>
<evidence type="ECO:0000256" key="16">
    <source>
        <dbReference type="PROSITE-ProRule" id="PRU00209"/>
    </source>
</evidence>
<dbReference type="InterPro" id="IPR005121">
    <property type="entry name" value="Fdx_antiC-bd"/>
</dbReference>